<evidence type="ECO:0008006" key="3">
    <source>
        <dbReference type="Google" id="ProtNLM"/>
    </source>
</evidence>
<evidence type="ECO:0000313" key="2">
    <source>
        <dbReference type="Proteomes" id="UP000642829"/>
    </source>
</evidence>
<comment type="caution">
    <text evidence="1">The sequence shown here is derived from an EMBL/GenBank/DDBJ whole genome shotgun (WGS) entry which is preliminary data.</text>
</comment>
<reference evidence="1" key="1">
    <citation type="journal article" date="2014" name="Int. J. Syst. Evol. Microbiol.">
        <title>Complete genome sequence of Corynebacterium casei LMG S-19264T (=DSM 44701T), isolated from a smear-ripened cheese.</title>
        <authorList>
            <consortium name="US DOE Joint Genome Institute (JGI-PGF)"/>
            <person name="Walter F."/>
            <person name="Albersmeier A."/>
            <person name="Kalinowski J."/>
            <person name="Ruckert C."/>
        </authorList>
    </citation>
    <scope>NUCLEOTIDE SEQUENCE</scope>
    <source>
        <strain evidence="1">KCTC 12870</strain>
    </source>
</reference>
<proteinExistence type="predicted"/>
<sequence length="393" mass="45418">MVDADSPLSFEPGKGVVGDMTREGYFEDYLKVGTLSLNDYEIPLYQIFSTNPQNAPGILGVFWYLPLFRSRITFVDGQVLSWIRIDGKQSSFKLAVDKKRANDKYYSTCGSWVAEVKGGERIEVTHKTLDYKFWYAFGQLKGFRFGYHSPVYVFQITDREMILRENGRILLSVSRHDHPYYSDVLIETNGEVTRLKLTSFLLNEKPCGDIKREKSLLTNADLDDIPIEFTYKQLSEGTLLMSKRIAFQDVKKFQWDICTGFAMADKFNTIQVERSETKDSAIKVPWLRDSALIKRINPMGIDTSFFDSPSNGYQERKVGEKRWIEHYFTSAPALRKIRKIEEYDGNELISIVKYSYDPQGRLIRKITGNELKQYAYDSHGQVFLLGEKNISLE</sequence>
<dbReference type="Proteomes" id="UP000642829">
    <property type="component" value="Unassembled WGS sequence"/>
</dbReference>
<dbReference type="EMBL" id="BMXG01000001">
    <property type="protein sequence ID" value="GHB91175.1"/>
    <property type="molecule type" value="Genomic_DNA"/>
</dbReference>
<organism evidence="1 2">
    <name type="scientific">Cerasicoccus arenae</name>
    <dbReference type="NCBI Taxonomy" id="424488"/>
    <lineage>
        <taxon>Bacteria</taxon>
        <taxon>Pseudomonadati</taxon>
        <taxon>Verrucomicrobiota</taxon>
        <taxon>Opitutia</taxon>
        <taxon>Puniceicoccales</taxon>
        <taxon>Cerasicoccaceae</taxon>
        <taxon>Cerasicoccus</taxon>
    </lineage>
</organism>
<name>A0A8J3GCQ8_9BACT</name>
<evidence type="ECO:0000313" key="1">
    <source>
        <dbReference type="EMBL" id="GHB91175.1"/>
    </source>
</evidence>
<protein>
    <recommendedName>
        <fullName evidence="3">RHS repeat protein</fullName>
    </recommendedName>
</protein>
<gene>
    <name evidence="1" type="ORF">GCM10007047_02680</name>
</gene>
<keyword evidence="2" id="KW-1185">Reference proteome</keyword>
<dbReference type="AlphaFoldDB" id="A0A8J3GCQ8"/>
<reference evidence="1" key="2">
    <citation type="submission" date="2020-09" db="EMBL/GenBank/DDBJ databases">
        <authorList>
            <person name="Sun Q."/>
            <person name="Kim S."/>
        </authorList>
    </citation>
    <scope>NUCLEOTIDE SEQUENCE</scope>
    <source>
        <strain evidence="1">KCTC 12870</strain>
    </source>
</reference>
<accession>A0A8J3GCQ8</accession>